<dbReference type="Proteomes" id="UP000198432">
    <property type="component" value="Unassembled WGS sequence"/>
</dbReference>
<dbReference type="AlphaFoldDB" id="A0A239BUP4"/>
<reference evidence="2" key="1">
    <citation type="submission" date="2017-06" db="EMBL/GenBank/DDBJ databases">
        <authorList>
            <person name="Varghese N."/>
            <person name="Submissions S."/>
        </authorList>
    </citation>
    <scope>NUCLEOTIDE SEQUENCE [LARGE SCALE GENOMIC DNA]</scope>
    <source>
        <strain evidence="2">NKM1</strain>
    </source>
</reference>
<name>A0A239BUP4_9BACT</name>
<dbReference type="OrthoDB" id="850998at2"/>
<proteinExistence type="predicted"/>
<keyword evidence="2" id="KW-1185">Reference proteome</keyword>
<dbReference type="RefSeq" id="WP_089317641.1">
    <property type="nucleotide sequence ID" value="NZ_FZOQ01000002.1"/>
</dbReference>
<dbReference type="EMBL" id="FZOQ01000002">
    <property type="protein sequence ID" value="SNS11141.1"/>
    <property type="molecule type" value="Genomic_DNA"/>
</dbReference>
<gene>
    <name evidence="1" type="ORF">SAMN06296052_102158</name>
</gene>
<organism evidence="1 2">
    <name type="scientific">Pontibacter ummariensis</name>
    <dbReference type="NCBI Taxonomy" id="1610492"/>
    <lineage>
        <taxon>Bacteria</taxon>
        <taxon>Pseudomonadati</taxon>
        <taxon>Bacteroidota</taxon>
        <taxon>Cytophagia</taxon>
        <taxon>Cytophagales</taxon>
        <taxon>Hymenobacteraceae</taxon>
        <taxon>Pontibacter</taxon>
    </lineage>
</organism>
<sequence length="219" mass="24039">MAGLQAEEMNNEFLKNFMPETLYWVDGDLPVPQQEPAPAPLLKSEAEPAAALLPPATVTPAERQQTEPEAKKATPAIPKVPKAPVPVASPAKYKVQGENGKGVIVLVTVSEEEFLKLPQLGFLQKILFAIGLQTTDVAYVNNISGAIAQFEELQQVATTNYIISFASRLHTDLPHEKFTLYQPVEVGNVPVVFSQALSMLEHDVEHKKMLWGALQKVFL</sequence>
<evidence type="ECO:0000313" key="1">
    <source>
        <dbReference type="EMBL" id="SNS11141.1"/>
    </source>
</evidence>
<accession>A0A239BUP4</accession>
<protein>
    <submittedName>
        <fullName evidence="1">Uncharacterized protein</fullName>
    </submittedName>
</protein>
<evidence type="ECO:0000313" key="2">
    <source>
        <dbReference type="Proteomes" id="UP000198432"/>
    </source>
</evidence>